<dbReference type="Proteomes" id="UP001055072">
    <property type="component" value="Unassembled WGS sequence"/>
</dbReference>
<keyword evidence="2" id="KW-1185">Reference proteome</keyword>
<accession>A0ACB8UDH1</accession>
<gene>
    <name evidence="1" type="ORF">BDY19DRAFT_590941</name>
</gene>
<dbReference type="EMBL" id="MU274904">
    <property type="protein sequence ID" value="KAI0092284.1"/>
    <property type="molecule type" value="Genomic_DNA"/>
</dbReference>
<protein>
    <submittedName>
        <fullName evidence="1">Uncharacterized protein</fullName>
    </submittedName>
</protein>
<proteinExistence type="predicted"/>
<sequence length="466" mass="53606">MRMASHAASIPPELFENILIHVGDKDRLRSREDPTERREEMKHLSACALTCLYWARLTRERMFERLVLRSAEDLQGLRTLLGASSNDRLCPIASLLQVVVIYHKLGDLPWFHNARGLKKSLTDRLRDIVLHILGPVPSALTDGNTRRSELQPLFHTLPRVLPMTSFCRRYVKVYVENIHFTRPTVLFNLLQDCHLVHLHSIHCKNLTWDDDATPFSPDWQFTDWPNMQVLVSQCKDNTRVAAMALSLPPHEFFLRPHLSSADCSCIIDIIRALSNQSPNEQDGSPDLKIRTISRFDYVRGLTPAALSEESDLAVRWQDDHIYFHWVASQRPGDDGNVRYVTHILMQSLFSDLSDLRAHIKTIDWDAVFVNVRRLPEFRGIVVQCSEWCDEEEWFEALVELVSLMREAWPGVDDFLQFYHGTETDCENTKIALSAVLEGIDRMRELEEADTHSPSDTHDDCNPASDS</sequence>
<comment type="caution">
    <text evidence="1">The sequence shown here is derived from an EMBL/GenBank/DDBJ whole genome shotgun (WGS) entry which is preliminary data.</text>
</comment>
<evidence type="ECO:0000313" key="2">
    <source>
        <dbReference type="Proteomes" id="UP001055072"/>
    </source>
</evidence>
<name>A0ACB8UDH1_9APHY</name>
<evidence type="ECO:0000313" key="1">
    <source>
        <dbReference type="EMBL" id="KAI0092284.1"/>
    </source>
</evidence>
<reference evidence="1" key="1">
    <citation type="journal article" date="2021" name="Environ. Microbiol.">
        <title>Gene family expansions and transcriptome signatures uncover fungal adaptations to wood decay.</title>
        <authorList>
            <person name="Hage H."/>
            <person name="Miyauchi S."/>
            <person name="Viragh M."/>
            <person name="Drula E."/>
            <person name="Min B."/>
            <person name="Chaduli D."/>
            <person name="Navarro D."/>
            <person name="Favel A."/>
            <person name="Norest M."/>
            <person name="Lesage-Meessen L."/>
            <person name="Balint B."/>
            <person name="Merenyi Z."/>
            <person name="de Eugenio L."/>
            <person name="Morin E."/>
            <person name="Martinez A.T."/>
            <person name="Baldrian P."/>
            <person name="Stursova M."/>
            <person name="Martinez M.J."/>
            <person name="Novotny C."/>
            <person name="Magnuson J.K."/>
            <person name="Spatafora J.W."/>
            <person name="Maurice S."/>
            <person name="Pangilinan J."/>
            <person name="Andreopoulos W."/>
            <person name="LaButti K."/>
            <person name="Hundley H."/>
            <person name="Na H."/>
            <person name="Kuo A."/>
            <person name="Barry K."/>
            <person name="Lipzen A."/>
            <person name="Henrissat B."/>
            <person name="Riley R."/>
            <person name="Ahrendt S."/>
            <person name="Nagy L.G."/>
            <person name="Grigoriev I.V."/>
            <person name="Martin F."/>
            <person name="Rosso M.N."/>
        </authorList>
    </citation>
    <scope>NUCLEOTIDE SEQUENCE</scope>
    <source>
        <strain evidence="1">CBS 384.51</strain>
    </source>
</reference>
<organism evidence="1 2">
    <name type="scientific">Irpex rosettiformis</name>
    <dbReference type="NCBI Taxonomy" id="378272"/>
    <lineage>
        <taxon>Eukaryota</taxon>
        <taxon>Fungi</taxon>
        <taxon>Dikarya</taxon>
        <taxon>Basidiomycota</taxon>
        <taxon>Agaricomycotina</taxon>
        <taxon>Agaricomycetes</taxon>
        <taxon>Polyporales</taxon>
        <taxon>Irpicaceae</taxon>
        <taxon>Irpex</taxon>
    </lineage>
</organism>